<keyword evidence="6" id="KW-0812">Transmembrane</keyword>
<dbReference type="GO" id="GO:0005524">
    <property type="term" value="F:ATP binding"/>
    <property type="evidence" value="ECO:0007669"/>
    <property type="project" value="UniProtKB-KW"/>
</dbReference>
<proteinExistence type="inferred from homology"/>
<evidence type="ECO:0000256" key="4">
    <source>
        <dbReference type="ARBA" id="ARBA00022741"/>
    </source>
</evidence>
<dbReference type="InterPro" id="IPR003593">
    <property type="entry name" value="AAA+_ATPase"/>
</dbReference>
<evidence type="ECO:0000259" key="9">
    <source>
        <dbReference type="PROSITE" id="PS50893"/>
    </source>
</evidence>
<dbReference type="OrthoDB" id="4814201at2"/>
<dbReference type="Pfam" id="PF00005">
    <property type="entry name" value="ABC_tran"/>
    <property type="match status" value="1"/>
</dbReference>
<dbReference type="GO" id="GO:0016887">
    <property type="term" value="F:ATP hydrolysis activity"/>
    <property type="evidence" value="ECO:0007669"/>
    <property type="project" value="InterPro"/>
</dbReference>
<keyword evidence="3" id="KW-0997">Cell inner membrane</keyword>
<comment type="similarity">
    <text evidence="8">Belongs to the ABC transporter superfamily. Macrolide exporter (TC 3.A.1.122) family.</text>
</comment>
<reference evidence="10 11" key="1">
    <citation type="submission" date="2018-01" db="EMBL/GenBank/DDBJ databases">
        <title>Whole genome analyses suggest that Burkholderia sensu lato contains two further novel genera in the rhizoxinica-symbiotica group Mycetohabitans gen. nov., and Trinickia gen. nov.: implications for the evolution of diazotrophy and nodulation in the Burkholderiaceae.</title>
        <authorList>
            <person name="Estrada-de los Santos P."/>
            <person name="Palmer M."/>
            <person name="Chavez-Ramirez B."/>
            <person name="Beukes C."/>
            <person name="Steenkamp E.T."/>
            <person name="Hirsch A.M."/>
            <person name="Manyaka P."/>
            <person name="Maluk M."/>
            <person name="Lafos M."/>
            <person name="Crook M."/>
            <person name="Gross E."/>
            <person name="Simon M.F."/>
            <person name="Bueno dos Reis Junior F."/>
            <person name="Poole P.S."/>
            <person name="Venter S.N."/>
            <person name="James E.K."/>
        </authorList>
    </citation>
    <scope>NUCLEOTIDE SEQUENCE [LARGE SCALE GENOMIC DNA]</scope>
    <source>
        <strain evidence="10 11">JPY 581</strain>
    </source>
</reference>
<keyword evidence="1" id="KW-0813">Transport</keyword>
<keyword evidence="6" id="KW-1133">Transmembrane helix</keyword>
<comment type="caution">
    <text evidence="10">The sequence shown here is derived from an EMBL/GenBank/DDBJ whole genome shotgun (WGS) entry which is preliminary data.</text>
</comment>
<sequence>MSAIVSLQNVVKTYTRGKQTVEVLHHLNLEVDEGDFVALMGPSGSGKTTVLNLIGGIDHPSSGEVVVAGERIDRLRGSRLARWRANNVGFVFQFYNLMPMLSAERNVELPLLLTSLNRQERKRNVQVALSVVGLEDRIKHKPAELSGGQAQRVAIARALVSDPKLLVCDEPTGDLDRATADEILHLLQVLNRDYGKSIVMVTHDQKAADFATHTLHLDKGRLVEEPLKTEA</sequence>
<name>A0A2N7WZZ5_9BURK</name>
<dbReference type="GO" id="GO:0098796">
    <property type="term" value="C:membrane protein complex"/>
    <property type="evidence" value="ECO:0007669"/>
    <property type="project" value="UniProtKB-ARBA"/>
</dbReference>
<evidence type="ECO:0000313" key="11">
    <source>
        <dbReference type="Proteomes" id="UP000235777"/>
    </source>
</evidence>
<keyword evidence="6" id="KW-0472">Membrane</keyword>
<dbReference type="InterPro" id="IPR017911">
    <property type="entry name" value="MacB-like_ATP-bd"/>
</dbReference>
<accession>A0A2N7WZZ5</accession>
<dbReference type="InterPro" id="IPR027417">
    <property type="entry name" value="P-loop_NTPase"/>
</dbReference>
<dbReference type="CDD" id="cd03255">
    <property type="entry name" value="ABC_MJ0796_LolCDE_FtsE"/>
    <property type="match status" value="1"/>
</dbReference>
<dbReference type="InterPro" id="IPR015854">
    <property type="entry name" value="ABC_transpr_LolD-like"/>
</dbReference>
<evidence type="ECO:0000256" key="3">
    <source>
        <dbReference type="ARBA" id="ARBA00022519"/>
    </source>
</evidence>
<dbReference type="PANTHER" id="PTHR24220:SF452">
    <property type="entry name" value="ABC TRANSPORTER ATP-BINDING PROTEIN"/>
    <property type="match status" value="1"/>
</dbReference>
<dbReference type="RefSeq" id="WP_018444367.1">
    <property type="nucleotide sequence ID" value="NZ_KB890220.1"/>
</dbReference>
<keyword evidence="7" id="KW-0046">Antibiotic resistance</keyword>
<dbReference type="Gene3D" id="3.40.50.300">
    <property type="entry name" value="P-loop containing nucleotide triphosphate hydrolases"/>
    <property type="match status" value="1"/>
</dbReference>
<gene>
    <name evidence="10" type="ORF">C0Z20_20180</name>
</gene>
<evidence type="ECO:0000256" key="5">
    <source>
        <dbReference type="ARBA" id="ARBA00022840"/>
    </source>
</evidence>
<dbReference type="SMART" id="SM00382">
    <property type="entry name" value="AAA"/>
    <property type="match status" value="1"/>
</dbReference>
<keyword evidence="4" id="KW-0547">Nucleotide-binding</keyword>
<dbReference type="STRING" id="863227.GCA_000373005_05747"/>
<feature type="domain" description="ABC transporter" evidence="9">
    <location>
        <begin position="5"/>
        <end position="231"/>
    </location>
</feature>
<dbReference type="GO" id="GO:0005886">
    <property type="term" value="C:plasma membrane"/>
    <property type="evidence" value="ECO:0007669"/>
    <property type="project" value="TreeGrafter"/>
</dbReference>
<dbReference type="EMBL" id="PNYC01000013">
    <property type="protein sequence ID" value="PMS35063.1"/>
    <property type="molecule type" value="Genomic_DNA"/>
</dbReference>
<dbReference type="InterPro" id="IPR003439">
    <property type="entry name" value="ABC_transporter-like_ATP-bd"/>
</dbReference>
<dbReference type="GO" id="GO:0046677">
    <property type="term" value="P:response to antibiotic"/>
    <property type="evidence" value="ECO:0007669"/>
    <property type="project" value="UniProtKB-KW"/>
</dbReference>
<dbReference type="PANTHER" id="PTHR24220">
    <property type="entry name" value="IMPORT ATP-BINDING PROTEIN"/>
    <property type="match status" value="1"/>
</dbReference>
<evidence type="ECO:0000256" key="2">
    <source>
        <dbReference type="ARBA" id="ARBA00022475"/>
    </source>
</evidence>
<dbReference type="InterPro" id="IPR017871">
    <property type="entry name" value="ABC_transporter-like_CS"/>
</dbReference>
<evidence type="ECO:0000256" key="6">
    <source>
        <dbReference type="ARBA" id="ARBA00022989"/>
    </source>
</evidence>
<keyword evidence="2" id="KW-1003">Cell membrane</keyword>
<evidence type="ECO:0000256" key="1">
    <source>
        <dbReference type="ARBA" id="ARBA00022448"/>
    </source>
</evidence>
<protein>
    <submittedName>
        <fullName evidence="10">ABC transporter ATP-binding protein</fullName>
    </submittedName>
</protein>
<dbReference type="AlphaFoldDB" id="A0A2N7WZZ5"/>
<evidence type="ECO:0000256" key="8">
    <source>
        <dbReference type="ARBA" id="ARBA00038388"/>
    </source>
</evidence>
<dbReference type="PROSITE" id="PS50893">
    <property type="entry name" value="ABC_TRANSPORTER_2"/>
    <property type="match status" value="1"/>
</dbReference>
<dbReference type="FunFam" id="3.40.50.300:FF:000032">
    <property type="entry name" value="Export ABC transporter ATP-binding protein"/>
    <property type="match status" value="1"/>
</dbReference>
<keyword evidence="5 10" id="KW-0067">ATP-binding</keyword>
<evidence type="ECO:0000313" key="10">
    <source>
        <dbReference type="EMBL" id="PMS35063.1"/>
    </source>
</evidence>
<organism evidence="10 11">
    <name type="scientific">Trinickia symbiotica</name>
    <dbReference type="NCBI Taxonomy" id="863227"/>
    <lineage>
        <taxon>Bacteria</taxon>
        <taxon>Pseudomonadati</taxon>
        <taxon>Pseudomonadota</taxon>
        <taxon>Betaproteobacteria</taxon>
        <taxon>Burkholderiales</taxon>
        <taxon>Burkholderiaceae</taxon>
        <taxon>Trinickia</taxon>
    </lineage>
</organism>
<evidence type="ECO:0000256" key="7">
    <source>
        <dbReference type="ARBA" id="ARBA00023251"/>
    </source>
</evidence>
<dbReference type="GO" id="GO:0022857">
    <property type="term" value="F:transmembrane transporter activity"/>
    <property type="evidence" value="ECO:0007669"/>
    <property type="project" value="TreeGrafter"/>
</dbReference>
<dbReference type="PROSITE" id="PS00211">
    <property type="entry name" value="ABC_TRANSPORTER_1"/>
    <property type="match status" value="1"/>
</dbReference>
<dbReference type="Proteomes" id="UP000235777">
    <property type="component" value="Unassembled WGS sequence"/>
</dbReference>
<keyword evidence="11" id="KW-1185">Reference proteome</keyword>
<dbReference type="SUPFAM" id="SSF52540">
    <property type="entry name" value="P-loop containing nucleoside triphosphate hydrolases"/>
    <property type="match status" value="1"/>
</dbReference>